<dbReference type="InterPro" id="IPR032466">
    <property type="entry name" value="Metal_Hydrolase"/>
</dbReference>
<sequence>MKTTNRLALASTLLLSLMAASSQAADKADPALAHARELLKKVILIDGHNDLPWAIRNDKQAPGNVEAYDLRSKVPGQTDLARLREGGVGGQFWSVYTPGEAPGHYARTQLEQIDIATRMIQHYPDAFRVALTAADVRSAHKNKRIASMMGIEGGHAIENSLGALRTYYDLGVRYMTLTHNVHTDWADSAALPAKHGGLTPFGEQVVHEMNRLGMLVDLSHVAVETMDDALRVSKAPVIFSHSSARALCNVPRNVPDDILKRLGANGGVVMVTFVAGFIDPAVAAVQMPAMEEYRRRAQGKSLEEQQRIEDEVMGKLKMPVTSIAKVADHIEYVRKVAGVEHVGIGGDFDGNSDWPEGLSDVSMYPNLFAELIRRGWSDRDLTLLAGENVLRAMEKAEAVARSMKSEPAPPGLGN</sequence>
<dbReference type="PANTHER" id="PTHR10443">
    <property type="entry name" value="MICROSOMAL DIPEPTIDASE"/>
    <property type="match status" value="1"/>
</dbReference>
<dbReference type="CDD" id="cd01301">
    <property type="entry name" value="rDP_like"/>
    <property type="match status" value="1"/>
</dbReference>
<dbReference type="EC" id="3.4.13.19" evidence="2"/>
<dbReference type="SUPFAM" id="SSF51556">
    <property type="entry name" value="Metallo-dependent hydrolases"/>
    <property type="match status" value="1"/>
</dbReference>
<dbReference type="PANTHER" id="PTHR10443:SF12">
    <property type="entry name" value="DIPEPTIDASE"/>
    <property type="match status" value="1"/>
</dbReference>
<dbReference type="AlphaFoldDB" id="A0A841HRH2"/>
<comment type="caution">
    <text evidence="2">The sequence shown here is derived from an EMBL/GenBank/DDBJ whole genome shotgun (WGS) entry which is preliminary data.</text>
</comment>
<organism evidence="2 3">
    <name type="scientific">Povalibacter uvarum</name>
    <dbReference type="NCBI Taxonomy" id="732238"/>
    <lineage>
        <taxon>Bacteria</taxon>
        <taxon>Pseudomonadati</taxon>
        <taxon>Pseudomonadota</taxon>
        <taxon>Gammaproteobacteria</taxon>
        <taxon>Steroidobacterales</taxon>
        <taxon>Steroidobacteraceae</taxon>
        <taxon>Povalibacter</taxon>
    </lineage>
</organism>
<dbReference type="Gene3D" id="3.20.20.140">
    <property type="entry name" value="Metal-dependent hydrolases"/>
    <property type="match status" value="1"/>
</dbReference>
<dbReference type="GO" id="GO:0070573">
    <property type="term" value="F:metallodipeptidase activity"/>
    <property type="evidence" value="ECO:0007669"/>
    <property type="project" value="InterPro"/>
</dbReference>
<dbReference type="RefSeq" id="WP_221304338.1">
    <property type="nucleotide sequence ID" value="NZ_JACHHZ010000005.1"/>
</dbReference>
<keyword evidence="1" id="KW-0732">Signal</keyword>
<dbReference type="Pfam" id="PF01244">
    <property type="entry name" value="Peptidase_M19"/>
    <property type="match status" value="1"/>
</dbReference>
<dbReference type="GO" id="GO:0006508">
    <property type="term" value="P:proteolysis"/>
    <property type="evidence" value="ECO:0007669"/>
    <property type="project" value="InterPro"/>
</dbReference>
<proteinExistence type="predicted"/>
<feature type="signal peptide" evidence="1">
    <location>
        <begin position="1"/>
        <end position="24"/>
    </location>
</feature>
<reference evidence="2 3" key="1">
    <citation type="submission" date="2020-08" db="EMBL/GenBank/DDBJ databases">
        <title>Genomic Encyclopedia of Type Strains, Phase IV (KMG-IV): sequencing the most valuable type-strain genomes for metagenomic binning, comparative biology and taxonomic classification.</title>
        <authorList>
            <person name="Goeker M."/>
        </authorList>
    </citation>
    <scope>NUCLEOTIDE SEQUENCE [LARGE SCALE GENOMIC DNA]</scope>
    <source>
        <strain evidence="2 3">DSM 26723</strain>
    </source>
</reference>
<dbReference type="EMBL" id="JACHHZ010000005">
    <property type="protein sequence ID" value="MBB6095244.1"/>
    <property type="molecule type" value="Genomic_DNA"/>
</dbReference>
<evidence type="ECO:0000313" key="2">
    <source>
        <dbReference type="EMBL" id="MBB6095244.1"/>
    </source>
</evidence>
<gene>
    <name evidence="2" type="ORF">HNQ60_004134</name>
</gene>
<feature type="chain" id="PRO_5032809753" evidence="1">
    <location>
        <begin position="25"/>
        <end position="414"/>
    </location>
</feature>
<protein>
    <submittedName>
        <fullName evidence="2">Membrane dipeptidase</fullName>
        <ecNumber evidence="2">3.4.13.19</ecNumber>
    </submittedName>
</protein>
<evidence type="ECO:0000256" key="1">
    <source>
        <dbReference type="SAM" id="SignalP"/>
    </source>
</evidence>
<keyword evidence="2" id="KW-0224">Dipeptidase</keyword>
<evidence type="ECO:0000313" key="3">
    <source>
        <dbReference type="Proteomes" id="UP000588068"/>
    </source>
</evidence>
<keyword evidence="2" id="KW-0378">Hydrolase</keyword>
<dbReference type="PROSITE" id="PS51365">
    <property type="entry name" value="RENAL_DIPEPTIDASE_2"/>
    <property type="match status" value="1"/>
</dbReference>
<keyword evidence="2" id="KW-0645">Protease</keyword>
<dbReference type="PROSITE" id="PS00869">
    <property type="entry name" value="RENAL_DIPEPTIDASE_1"/>
    <property type="match status" value="1"/>
</dbReference>
<dbReference type="Proteomes" id="UP000588068">
    <property type="component" value="Unassembled WGS sequence"/>
</dbReference>
<name>A0A841HRH2_9GAMM</name>
<dbReference type="InterPro" id="IPR000180">
    <property type="entry name" value="Dipep_AS"/>
</dbReference>
<accession>A0A841HRH2</accession>
<keyword evidence="3" id="KW-1185">Reference proteome</keyword>
<dbReference type="InterPro" id="IPR008257">
    <property type="entry name" value="Pept_M19"/>
</dbReference>